<accession>U1MQ89</accession>
<organism evidence="1 2">
    <name type="scientific">Haloquadratum walsbyi J07HQW1</name>
    <dbReference type="NCBI Taxonomy" id="1238424"/>
    <lineage>
        <taxon>Archaea</taxon>
        <taxon>Methanobacteriati</taxon>
        <taxon>Methanobacteriota</taxon>
        <taxon>Stenosarchaea group</taxon>
        <taxon>Halobacteria</taxon>
        <taxon>Halobacteriales</taxon>
        <taxon>Haloferacaceae</taxon>
        <taxon>Haloquadratum</taxon>
    </lineage>
</organism>
<dbReference type="Pfam" id="PF26407">
    <property type="entry name" value="DUF8105"/>
    <property type="match status" value="1"/>
</dbReference>
<evidence type="ECO:0000313" key="1">
    <source>
        <dbReference type="EMBL" id="ERG92189.1"/>
    </source>
</evidence>
<sequence length="134" mass="14371">MECPGCGGPIIIEVEPTHPLSASVADALLTADRDEQIVVALECNRDVRPGGGSGCHSGTVSSDCIHRFSRSEMVRLDSGSPVSGSVNHMTRVLVLFRPYVSPPEKNPIPIGLYPVLVDAVIPLRMGDIIRRVLE</sequence>
<gene>
    <name evidence="1" type="ORF">J07HQW1_02224</name>
</gene>
<protein>
    <submittedName>
        <fullName evidence="1">Uncharacterized protein</fullName>
    </submittedName>
</protein>
<proteinExistence type="predicted"/>
<dbReference type="HOGENOM" id="CLU_1891373_0_0_2"/>
<name>U1MQ89_9EURY</name>
<dbReference type="Proteomes" id="UP000030649">
    <property type="component" value="Unassembled WGS sequence"/>
</dbReference>
<dbReference type="AlphaFoldDB" id="U1MQ89"/>
<reference evidence="1 2" key="1">
    <citation type="journal article" date="2013" name="PLoS ONE">
        <title>Assembly-driven community genomics of a hypersaline microbial ecosystem.</title>
        <authorList>
            <person name="Podell S."/>
            <person name="Ugalde J.A."/>
            <person name="Narasingarao P."/>
            <person name="Banfield J.F."/>
            <person name="Heidelberg K.B."/>
            <person name="Allen E.E."/>
        </authorList>
    </citation>
    <scope>NUCLEOTIDE SEQUENCE [LARGE SCALE GENOMIC DNA]</scope>
    <source>
        <strain evidence="2">J07HQW1</strain>
    </source>
</reference>
<evidence type="ECO:0000313" key="2">
    <source>
        <dbReference type="Proteomes" id="UP000030649"/>
    </source>
</evidence>
<dbReference type="EMBL" id="KE356560">
    <property type="protein sequence ID" value="ERG92189.1"/>
    <property type="molecule type" value="Genomic_DNA"/>
</dbReference>
<dbReference type="InterPro" id="IPR058418">
    <property type="entry name" value="DUF8105"/>
</dbReference>